<gene>
    <name evidence="2" type="ORF">CAUJ_LOCUS6978</name>
</gene>
<sequence>MESRNEKNQEEWLSLQLRLESHSENRLFLRKEVKKAKSLCDKILMSIGVPKVDHEMMRAGLGEGDVRNRDDRGFVFEDNSNDGESQPKPQHRPEPKAMIYTKTIREKQADLKKELQIYRDELHAAIKIMHCSERKSKKKNEVKETGIHYSQSEMKSTKAWGSMLARVLVERQNFAKQFYVNNSLKVKREFREGIRKTNELTEIVEKYEKDDAIADQVSRSEEPMHGMSLRKTSWRAETEESMAGGERRHCHVFGVPSQP</sequence>
<protein>
    <submittedName>
        <fullName evidence="2">Uncharacterized protein</fullName>
    </submittedName>
</protein>
<comment type="caution">
    <text evidence="2">The sequence shown here is derived from an EMBL/GenBank/DDBJ whole genome shotgun (WGS) entry which is preliminary data.</text>
</comment>
<name>A0A8S1H5K1_9PELO</name>
<feature type="region of interest" description="Disordered" evidence="1">
    <location>
        <begin position="63"/>
        <end position="96"/>
    </location>
</feature>
<dbReference type="EMBL" id="CAJGYM010000019">
    <property type="protein sequence ID" value="CAD6191059.1"/>
    <property type="molecule type" value="Genomic_DNA"/>
</dbReference>
<feature type="compositionally biased region" description="Basic and acidic residues" evidence="1">
    <location>
        <begin position="64"/>
        <end position="75"/>
    </location>
</feature>
<dbReference type="Proteomes" id="UP000835052">
    <property type="component" value="Unassembled WGS sequence"/>
</dbReference>
<evidence type="ECO:0000256" key="1">
    <source>
        <dbReference type="SAM" id="MobiDB-lite"/>
    </source>
</evidence>
<proteinExistence type="predicted"/>
<dbReference type="AlphaFoldDB" id="A0A8S1H5K1"/>
<reference evidence="2" key="1">
    <citation type="submission" date="2020-10" db="EMBL/GenBank/DDBJ databases">
        <authorList>
            <person name="Kikuchi T."/>
        </authorList>
    </citation>
    <scope>NUCLEOTIDE SEQUENCE</scope>
    <source>
        <strain evidence="2">NKZ352</strain>
    </source>
</reference>
<keyword evidence="3" id="KW-1185">Reference proteome</keyword>
<evidence type="ECO:0000313" key="2">
    <source>
        <dbReference type="EMBL" id="CAD6191059.1"/>
    </source>
</evidence>
<accession>A0A8S1H5K1</accession>
<evidence type="ECO:0000313" key="3">
    <source>
        <dbReference type="Proteomes" id="UP000835052"/>
    </source>
</evidence>
<organism evidence="2 3">
    <name type="scientific">Caenorhabditis auriculariae</name>
    <dbReference type="NCBI Taxonomy" id="2777116"/>
    <lineage>
        <taxon>Eukaryota</taxon>
        <taxon>Metazoa</taxon>
        <taxon>Ecdysozoa</taxon>
        <taxon>Nematoda</taxon>
        <taxon>Chromadorea</taxon>
        <taxon>Rhabditida</taxon>
        <taxon>Rhabditina</taxon>
        <taxon>Rhabditomorpha</taxon>
        <taxon>Rhabditoidea</taxon>
        <taxon>Rhabditidae</taxon>
        <taxon>Peloderinae</taxon>
        <taxon>Caenorhabditis</taxon>
    </lineage>
</organism>